<dbReference type="Proteomes" id="UP000253472">
    <property type="component" value="Unassembled WGS sequence"/>
</dbReference>
<dbReference type="EMBL" id="QLNQ01000021">
    <property type="protein sequence ID" value="RCK65156.1"/>
    <property type="molecule type" value="Genomic_DNA"/>
</dbReference>
<evidence type="ECO:0000313" key="2">
    <source>
        <dbReference type="Proteomes" id="UP000253472"/>
    </source>
</evidence>
<name>A0A367YGZ7_9ASCO</name>
<gene>
    <name evidence="1" type="ORF">Cantr_00795</name>
</gene>
<reference evidence="1 2" key="1">
    <citation type="submission" date="2018-06" db="EMBL/GenBank/DDBJ databases">
        <title>Whole genome sequencing of Candida tropicalis (genome annotated by CSBL at Korea University).</title>
        <authorList>
            <person name="Ahn J."/>
        </authorList>
    </citation>
    <scope>NUCLEOTIDE SEQUENCE [LARGE SCALE GENOMIC DNA]</scope>
    <source>
        <strain evidence="1 2">ATCC 20962</strain>
    </source>
</reference>
<keyword evidence="2" id="KW-1185">Reference proteome</keyword>
<sequence length="85" mass="9787">MDHDISDHETPELPLVPVRCLCRGQEWSRLSAPEELTSPLLMDSHLCDAASSELPQFPVWGHCVVDYNQVTNRRCRRNDHLMCLD</sequence>
<evidence type="ECO:0000313" key="1">
    <source>
        <dbReference type="EMBL" id="RCK65156.1"/>
    </source>
</evidence>
<organism evidence="1 2">
    <name type="scientific">Candida viswanathii</name>
    <dbReference type="NCBI Taxonomy" id="5486"/>
    <lineage>
        <taxon>Eukaryota</taxon>
        <taxon>Fungi</taxon>
        <taxon>Dikarya</taxon>
        <taxon>Ascomycota</taxon>
        <taxon>Saccharomycotina</taxon>
        <taxon>Pichiomycetes</taxon>
        <taxon>Debaryomycetaceae</taxon>
        <taxon>Candida/Lodderomyces clade</taxon>
        <taxon>Candida</taxon>
    </lineage>
</organism>
<protein>
    <submittedName>
        <fullName evidence="1">Uncharacterized protein</fullName>
    </submittedName>
</protein>
<comment type="caution">
    <text evidence="1">The sequence shown here is derived from an EMBL/GenBank/DDBJ whole genome shotgun (WGS) entry which is preliminary data.</text>
</comment>
<accession>A0A367YGZ7</accession>
<proteinExistence type="predicted"/>
<dbReference type="AlphaFoldDB" id="A0A367YGZ7"/>